<dbReference type="RefSeq" id="WP_186412282.1">
    <property type="nucleotide sequence ID" value="NZ_FLQY01000364.1"/>
</dbReference>
<evidence type="ECO:0000313" key="1">
    <source>
        <dbReference type="EMBL" id="SBT10714.1"/>
    </source>
</evidence>
<accession>A0A1A8Y0P1</accession>
<proteinExistence type="predicted"/>
<gene>
    <name evidence="1" type="ORF">PROAA_610074</name>
</gene>
<name>A0A1A8Y0P1_9RHOO</name>
<keyword evidence="2" id="KW-1185">Reference proteome</keyword>
<dbReference type="Proteomes" id="UP000199600">
    <property type="component" value="Unassembled WGS sequence"/>
</dbReference>
<evidence type="ECO:0000313" key="2">
    <source>
        <dbReference type="Proteomes" id="UP000199600"/>
    </source>
</evidence>
<dbReference type="AlphaFoldDB" id="A0A1A8Y0P1"/>
<dbReference type="EMBL" id="FLQY01000364">
    <property type="protein sequence ID" value="SBT10714.1"/>
    <property type="molecule type" value="Genomic_DNA"/>
</dbReference>
<protein>
    <submittedName>
        <fullName evidence="1">Uncharacterized protein</fullName>
    </submittedName>
</protein>
<organism evidence="1 2">
    <name type="scientific">Candidatus Propionivibrio aalborgensis</name>
    <dbReference type="NCBI Taxonomy" id="1860101"/>
    <lineage>
        <taxon>Bacteria</taxon>
        <taxon>Pseudomonadati</taxon>
        <taxon>Pseudomonadota</taxon>
        <taxon>Betaproteobacteria</taxon>
        <taxon>Rhodocyclales</taxon>
        <taxon>Rhodocyclaceae</taxon>
        <taxon>Propionivibrio</taxon>
    </lineage>
</organism>
<sequence length="79" mass="8537">MAIAAELSLDNAIGHIAKSVGAELEKQIKAALMPHAEKVVDEAAKKLCQNLKANMTNYRDHIDGSVKIALVIDGARHEF</sequence>
<reference evidence="1 2" key="1">
    <citation type="submission" date="2016-06" db="EMBL/GenBank/DDBJ databases">
        <authorList>
            <person name="Kjaerup R.B."/>
            <person name="Dalgaard T.S."/>
            <person name="Juul-Madsen H.R."/>
        </authorList>
    </citation>
    <scope>NUCLEOTIDE SEQUENCE [LARGE SCALE GENOMIC DNA]</scope>
    <source>
        <strain evidence="1">2</strain>
    </source>
</reference>